<evidence type="ECO:0000313" key="1">
    <source>
        <dbReference type="EMBL" id="MXU83193.1"/>
    </source>
</evidence>
<protein>
    <submittedName>
        <fullName evidence="1">Putative secreted protein</fullName>
    </submittedName>
</protein>
<proteinExistence type="predicted"/>
<accession>A0A6B0UAU7</accession>
<name>A0A6B0UAU7_IXORI</name>
<dbReference type="EMBL" id="GIFC01001110">
    <property type="protein sequence ID" value="MXU83193.1"/>
    <property type="molecule type" value="Transcribed_RNA"/>
</dbReference>
<reference evidence="1" key="1">
    <citation type="submission" date="2019-12" db="EMBL/GenBank/DDBJ databases">
        <title>An insight into the sialome of adult female Ixodes ricinus ticks feeding for 6 days.</title>
        <authorList>
            <person name="Perner J."/>
            <person name="Ribeiro J.M.C."/>
        </authorList>
    </citation>
    <scope>NUCLEOTIDE SEQUENCE</scope>
    <source>
        <strain evidence="1">Semi-engorged</strain>
        <tissue evidence="1">Salivary glands</tissue>
    </source>
</reference>
<organism evidence="1">
    <name type="scientific">Ixodes ricinus</name>
    <name type="common">Common tick</name>
    <name type="synonym">Acarus ricinus</name>
    <dbReference type="NCBI Taxonomy" id="34613"/>
    <lineage>
        <taxon>Eukaryota</taxon>
        <taxon>Metazoa</taxon>
        <taxon>Ecdysozoa</taxon>
        <taxon>Arthropoda</taxon>
        <taxon>Chelicerata</taxon>
        <taxon>Arachnida</taxon>
        <taxon>Acari</taxon>
        <taxon>Parasitiformes</taxon>
        <taxon>Ixodida</taxon>
        <taxon>Ixodoidea</taxon>
        <taxon>Ixodidae</taxon>
        <taxon>Ixodinae</taxon>
        <taxon>Ixodes</taxon>
    </lineage>
</organism>
<sequence>MAVLFFVKVSLGTLLVWVLKLRALSSFFYRFRAKGLNFSLLESRLTWHSCCIFKRGSMCRCSKIICVVCGTQFR</sequence>
<dbReference type="AlphaFoldDB" id="A0A6B0UAU7"/>